<dbReference type="CDD" id="cd03801">
    <property type="entry name" value="GT4_PimA-like"/>
    <property type="match status" value="1"/>
</dbReference>
<dbReference type="EMBL" id="JBHTJZ010000004">
    <property type="protein sequence ID" value="MFD0958216.1"/>
    <property type="molecule type" value="Genomic_DNA"/>
</dbReference>
<reference evidence="6" key="1">
    <citation type="journal article" date="2019" name="Int. J. Syst. Evol. Microbiol.">
        <title>The Global Catalogue of Microorganisms (GCM) 10K type strain sequencing project: providing services to taxonomists for standard genome sequencing and annotation.</title>
        <authorList>
            <consortium name="The Broad Institute Genomics Platform"/>
            <consortium name="The Broad Institute Genome Sequencing Center for Infectious Disease"/>
            <person name="Wu L."/>
            <person name="Ma J."/>
        </authorList>
    </citation>
    <scope>NUCLEOTIDE SEQUENCE [LARGE SCALE GENOMIC DNA]</scope>
    <source>
        <strain evidence="6">CCUG 59129</strain>
    </source>
</reference>
<keyword evidence="6" id="KW-1185">Reference proteome</keyword>
<feature type="domain" description="Glycosyl transferase family 1" evidence="3">
    <location>
        <begin position="163"/>
        <end position="288"/>
    </location>
</feature>
<dbReference type="PANTHER" id="PTHR46401:SF2">
    <property type="entry name" value="GLYCOSYLTRANSFERASE WBBK-RELATED"/>
    <property type="match status" value="1"/>
</dbReference>
<feature type="domain" description="Glycosyltransferase subfamily 4-like N-terminal" evidence="4">
    <location>
        <begin position="74"/>
        <end position="149"/>
    </location>
</feature>
<keyword evidence="2" id="KW-1133">Transmembrane helix</keyword>
<keyword evidence="1 5" id="KW-0808">Transferase</keyword>
<keyword evidence="2" id="KW-0812">Transmembrane</keyword>
<organism evidence="5 6">
    <name type="scientific">Paenibacillus chungangensis</name>
    <dbReference type="NCBI Taxonomy" id="696535"/>
    <lineage>
        <taxon>Bacteria</taxon>
        <taxon>Bacillati</taxon>
        <taxon>Bacillota</taxon>
        <taxon>Bacilli</taxon>
        <taxon>Bacillales</taxon>
        <taxon>Paenibacillaceae</taxon>
        <taxon>Paenibacillus</taxon>
    </lineage>
</organism>
<dbReference type="InterPro" id="IPR001296">
    <property type="entry name" value="Glyco_trans_1"/>
</dbReference>
<keyword evidence="2" id="KW-0472">Membrane</keyword>
<evidence type="ECO:0000313" key="5">
    <source>
        <dbReference type="EMBL" id="MFD0958216.1"/>
    </source>
</evidence>
<accession>A0ABW3HL17</accession>
<dbReference type="Pfam" id="PF13439">
    <property type="entry name" value="Glyco_transf_4"/>
    <property type="match status" value="1"/>
</dbReference>
<evidence type="ECO:0000256" key="1">
    <source>
        <dbReference type="ARBA" id="ARBA00022679"/>
    </source>
</evidence>
<comment type="caution">
    <text evidence="5">The sequence shown here is derived from an EMBL/GenBank/DDBJ whole genome shotgun (WGS) entry which is preliminary data.</text>
</comment>
<evidence type="ECO:0000256" key="2">
    <source>
        <dbReference type="SAM" id="Phobius"/>
    </source>
</evidence>
<keyword evidence="5" id="KW-0328">Glycosyltransferase</keyword>
<dbReference type="RefSeq" id="WP_377561870.1">
    <property type="nucleotide sequence ID" value="NZ_JBHTJZ010000004.1"/>
</dbReference>
<dbReference type="EC" id="2.4.-.-" evidence="5"/>
<dbReference type="SUPFAM" id="SSF53756">
    <property type="entry name" value="UDP-Glycosyltransferase/glycogen phosphorylase"/>
    <property type="match status" value="1"/>
</dbReference>
<gene>
    <name evidence="5" type="ORF">ACFQ2I_02300</name>
</gene>
<feature type="transmembrane region" description="Helical" evidence="2">
    <location>
        <begin position="65"/>
        <end position="85"/>
    </location>
</feature>
<dbReference type="PANTHER" id="PTHR46401">
    <property type="entry name" value="GLYCOSYLTRANSFERASE WBBK-RELATED"/>
    <property type="match status" value="1"/>
</dbReference>
<sequence>MKVWMWPKSSPLNRYNDLLSDSLGEAGIEVMDLEHGRLMLKIGRAKPGDTIHIHWIHHAYQHSNLLVFAFKSLILILTMLYLRLWNIGLVWTIHNLYPHQMKYARLERWMRSLICRMCTGMIVASESIKRKAVKEFGVPPAKLHVVKHGHYLDVYKPQGICVRKQYGIDEKADVFLFMGAIKAYKGVEDLIEAFNAMKTRDTHLIIAGKADEEQERYLRRMEDADNIVLRLGFVPNEEVADLVRAADALVLPYKEITTSGSAILGLSFQKLVVMPDNEFVNEYFREGMVVTYDPAKPGALDNALMTARSAKYGQRTSRYEEALRELDWSVIAQQTKRVYRTRAV</sequence>
<name>A0ABW3HL17_9BACL</name>
<dbReference type="Gene3D" id="3.40.50.2000">
    <property type="entry name" value="Glycogen Phosphorylase B"/>
    <property type="match status" value="2"/>
</dbReference>
<protein>
    <submittedName>
        <fullName evidence="5">Glycosyltransferase family 4 protein</fullName>
        <ecNumber evidence="5">2.4.-.-</ecNumber>
    </submittedName>
</protein>
<dbReference type="Pfam" id="PF00534">
    <property type="entry name" value="Glycos_transf_1"/>
    <property type="match status" value="1"/>
</dbReference>
<proteinExistence type="predicted"/>
<dbReference type="Proteomes" id="UP001596989">
    <property type="component" value="Unassembled WGS sequence"/>
</dbReference>
<dbReference type="GO" id="GO:0016757">
    <property type="term" value="F:glycosyltransferase activity"/>
    <property type="evidence" value="ECO:0007669"/>
    <property type="project" value="UniProtKB-KW"/>
</dbReference>
<evidence type="ECO:0000259" key="4">
    <source>
        <dbReference type="Pfam" id="PF13439"/>
    </source>
</evidence>
<dbReference type="InterPro" id="IPR028098">
    <property type="entry name" value="Glyco_trans_4-like_N"/>
</dbReference>
<evidence type="ECO:0000313" key="6">
    <source>
        <dbReference type="Proteomes" id="UP001596989"/>
    </source>
</evidence>
<evidence type="ECO:0000259" key="3">
    <source>
        <dbReference type="Pfam" id="PF00534"/>
    </source>
</evidence>